<dbReference type="CDD" id="cd00130">
    <property type="entry name" value="PAS"/>
    <property type="match status" value="2"/>
</dbReference>
<dbReference type="InterPro" id="IPR001610">
    <property type="entry name" value="PAC"/>
</dbReference>
<proteinExistence type="predicted"/>
<evidence type="ECO:0000256" key="2">
    <source>
        <dbReference type="SAM" id="SignalP"/>
    </source>
</evidence>
<dbReference type="SUPFAM" id="SSF55785">
    <property type="entry name" value="PYP-like sensor domain (PAS domain)"/>
    <property type="match status" value="2"/>
</dbReference>
<dbReference type="PANTHER" id="PTHR44757:SF2">
    <property type="entry name" value="BIOFILM ARCHITECTURE MAINTENANCE PROTEIN MBAA"/>
    <property type="match status" value="1"/>
</dbReference>
<dbReference type="SMART" id="SM00086">
    <property type="entry name" value="PAC"/>
    <property type="match status" value="2"/>
</dbReference>
<feature type="domain" description="EAL" evidence="5">
    <location>
        <begin position="741"/>
        <end position="995"/>
    </location>
</feature>
<dbReference type="InterPro" id="IPR052155">
    <property type="entry name" value="Biofilm_reg_signaling"/>
</dbReference>
<accession>A0A5M3T2Z7</accession>
<dbReference type="Pfam" id="PF00497">
    <property type="entry name" value="SBP_bac_3"/>
    <property type="match status" value="1"/>
</dbReference>
<dbReference type="PANTHER" id="PTHR44757">
    <property type="entry name" value="DIGUANYLATE CYCLASE DGCP"/>
    <property type="match status" value="1"/>
</dbReference>
<keyword evidence="1" id="KW-0812">Transmembrane</keyword>
<dbReference type="EMBL" id="BIMW01000080">
    <property type="protein sequence ID" value="GCE93834.1"/>
    <property type="molecule type" value="Genomic_DNA"/>
</dbReference>
<evidence type="ECO:0000259" key="5">
    <source>
        <dbReference type="PROSITE" id="PS50883"/>
    </source>
</evidence>
<protein>
    <submittedName>
        <fullName evidence="7">Uncharacterized protein</fullName>
    </submittedName>
</protein>
<dbReference type="Pfam" id="PF00990">
    <property type="entry name" value="GGDEF"/>
    <property type="match status" value="1"/>
</dbReference>
<dbReference type="GeneID" id="301682741"/>
<evidence type="ECO:0000259" key="3">
    <source>
        <dbReference type="PROSITE" id="PS50112"/>
    </source>
</evidence>
<feature type="domain" description="PAS" evidence="3">
    <location>
        <begin position="440"/>
        <end position="485"/>
    </location>
</feature>
<dbReference type="PROSITE" id="PS50887">
    <property type="entry name" value="GGDEF"/>
    <property type="match status" value="1"/>
</dbReference>
<feature type="signal peptide" evidence="2">
    <location>
        <begin position="1"/>
        <end position="26"/>
    </location>
</feature>
<dbReference type="Pfam" id="PF00563">
    <property type="entry name" value="EAL"/>
    <property type="match status" value="1"/>
</dbReference>
<evidence type="ECO:0000259" key="4">
    <source>
        <dbReference type="PROSITE" id="PS50113"/>
    </source>
</evidence>
<dbReference type="Proteomes" id="UP000326169">
    <property type="component" value="Unassembled WGS sequence"/>
</dbReference>
<evidence type="ECO:0000256" key="1">
    <source>
        <dbReference type="SAM" id="Phobius"/>
    </source>
</evidence>
<reference evidence="7 8" key="1">
    <citation type="journal article" date="2019" name="J Genomics">
        <title>The Draft Genome of a Hydrogen-producing Cyanobacterium, Arthrospira platensis NIES-46.</title>
        <authorList>
            <person name="Suzuki S."/>
            <person name="Yamaguchi H."/>
            <person name="Kawachi M."/>
        </authorList>
    </citation>
    <scope>NUCLEOTIDE SEQUENCE [LARGE SCALE GENOMIC DNA]</scope>
    <source>
        <strain evidence="7 8">NIES-46</strain>
    </source>
</reference>
<feature type="domain" description="GGDEF" evidence="6">
    <location>
        <begin position="598"/>
        <end position="732"/>
    </location>
</feature>
<dbReference type="InterPro" id="IPR000160">
    <property type="entry name" value="GGDEF_dom"/>
</dbReference>
<organism evidence="7 8">
    <name type="scientific">Limnospira platensis NIES-46</name>
    <dbReference type="NCBI Taxonomy" id="1236695"/>
    <lineage>
        <taxon>Bacteria</taxon>
        <taxon>Bacillati</taxon>
        <taxon>Cyanobacteriota</taxon>
        <taxon>Cyanophyceae</taxon>
        <taxon>Oscillatoriophycideae</taxon>
        <taxon>Oscillatoriales</taxon>
        <taxon>Sirenicapillariaceae</taxon>
        <taxon>Limnospira</taxon>
    </lineage>
</organism>
<dbReference type="Gene3D" id="3.20.20.450">
    <property type="entry name" value="EAL domain"/>
    <property type="match status" value="1"/>
</dbReference>
<dbReference type="SUPFAM" id="SSF53850">
    <property type="entry name" value="Periplasmic binding protein-like II"/>
    <property type="match status" value="1"/>
</dbReference>
<dbReference type="InterPro" id="IPR035919">
    <property type="entry name" value="EAL_sf"/>
</dbReference>
<feature type="domain" description="PAC" evidence="4">
    <location>
        <begin position="388"/>
        <end position="439"/>
    </location>
</feature>
<dbReference type="InterPro" id="IPR035965">
    <property type="entry name" value="PAS-like_dom_sf"/>
</dbReference>
<gene>
    <name evidence="7" type="ORF">NIES46_18860</name>
</gene>
<dbReference type="CDD" id="cd01948">
    <property type="entry name" value="EAL"/>
    <property type="match status" value="1"/>
</dbReference>
<dbReference type="Gene3D" id="3.30.450.20">
    <property type="entry name" value="PAS domain"/>
    <property type="match status" value="2"/>
</dbReference>
<dbReference type="SUPFAM" id="SSF141868">
    <property type="entry name" value="EAL domain-like"/>
    <property type="match status" value="1"/>
</dbReference>
<dbReference type="RefSeq" id="WP_231851982.1">
    <property type="nucleotide sequence ID" value="NZ_BIMW01000080.1"/>
</dbReference>
<dbReference type="InterPro" id="IPR000700">
    <property type="entry name" value="PAS-assoc_C"/>
</dbReference>
<dbReference type="SMART" id="SM00062">
    <property type="entry name" value="PBPb"/>
    <property type="match status" value="1"/>
</dbReference>
<name>A0A5M3T2Z7_LIMPL</name>
<dbReference type="InterPro" id="IPR013655">
    <property type="entry name" value="PAS_fold_3"/>
</dbReference>
<evidence type="ECO:0000313" key="8">
    <source>
        <dbReference type="Proteomes" id="UP000326169"/>
    </source>
</evidence>
<dbReference type="SMART" id="SM00091">
    <property type="entry name" value="PAS"/>
    <property type="match status" value="2"/>
</dbReference>
<keyword evidence="8" id="KW-1185">Reference proteome</keyword>
<dbReference type="Pfam" id="PF08447">
    <property type="entry name" value="PAS_3"/>
    <property type="match status" value="2"/>
</dbReference>
<dbReference type="InterPro" id="IPR043128">
    <property type="entry name" value="Rev_trsase/Diguanyl_cyclase"/>
</dbReference>
<keyword evidence="1" id="KW-0472">Membrane</keyword>
<keyword evidence="2" id="KW-0732">Signal</keyword>
<evidence type="ECO:0000313" key="7">
    <source>
        <dbReference type="EMBL" id="GCE93834.1"/>
    </source>
</evidence>
<dbReference type="Gene3D" id="3.40.190.10">
    <property type="entry name" value="Periplasmic binding protein-like II"/>
    <property type="match status" value="2"/>
</dbReference>
<keyword evidence="1" id="KW-1133">Transmembrane helix</keyword>
<dbReference type="InterPro" id="IPR001638">
    <property type="entry name" value="Solute-binding_3/MltF_N"/>
</dbReference>
<feature type="chain" id="PRO_5045034697" evidence="2">
    <location>
        <begin position="27"/>
        <end position="1009"/>
    </location>
</feature>
<dbReference type="PROSITE" id="PS50112">
    <property type="entry name" value="PAS"/>
    <property type="match status" value="1"/>
</dbReference>
<dbReference type="InterPro" id="IPR000014">
    <property type="entry name" value="PAS"/>
</dbReference>
<sequence>MNHHKMNFVAAFSSCLIISMYLGVDAAPVKGTVDIVRVGVYENKPKVFIDENGKPTGFWVDILKFMARRENWQLQYIPCEWNQCLELLEEGQLDLMVDVAHSEERDRRFDFNQEVVLVSWSEIYGRPGISINSIIDLHQKQVAVLAGSIQQSLLIEKAEAFAVQPQLVEASSFQEIFELVANGEVDAGVVNHLYGWEASSVYNLARTHILINPSRLHFVTARGENYAILAALDQQILEMKRDANSAYYQAYRRWLQPPAKFGRQQMKEILINLGIYTTIAGVVVLLVWNRLLGVEIKRRNQVEKALIQSEQRFQKMAANVPGAIFQYVLHPDGSDQVLYMSEGCYELWEVRADTVVKDAKILWDMVHPDDLESMYESVLISANNLAPWFWQWRITTPSGKLKWLQSAGQPERHDNGDIIWDTLIMDISDRKQIEIALAESEERLRLVTENMSDLVCLHAPDSSYLYVNPSSEILLGYTPEELIGKKPTDIFQSQELYQVCMEYSLSILPGISRPIIYQIRKKNGEYIWLETLTKVILDNQGEVRHLQSASRDVSDRIKAEEQLKYDALHDSLTGLPNRTHLMAQLDMALKRAQNNENLQLAILFLDLDNFKVVNDSLGHLIGDKMLSLVAKIIKNFVRDTDLLAHLGGDEFVIVLEYLEVIHEAIRVAERILESLRTSPLQIGEREVFVNSSIGIVARTNRHEKAEDLLRDADLAMYRAKHEGRGRYAIFDPLMHFHAVQQMHLENDLRKAIKNNELVLYYQPIVNIKTQKIQGLEALVRWQHPERGLLSPGHFIEIAENTGLIIPIGKWLLHKACQQLEEWKNQFPSHCLKMSVNLSVKQLEGFLLEQLDEVLNSYNLNHNSLVMEITESMLVANVQKTCDLLSQIQAKGIGLSIDDFGTGYSSLSYLHQLPVNSLKIDRSFVSPENLSDRHQVIAKSIIALSKLLKLHVIAEGVETPEQFYWLKKLGCEAAQGYLFSRPVPASEITELLSQQFLCIPESKYSDEFSK</sequence>
<dbReference type="PROSITE" id="PS50113">
    <property type="entry name" value="PAC"/>
    <property type="match status" value="2"/>
</dbReference>
<dbReference type="InterPro" id="IPR029787">
    <property type="entry name" value="Nucleotide_cyclase"/>
</dbReference>
<dbReference type="SUPFAM" id="SSF55073">
    <property type="entry name" value="Nucleotide cyclase"/>
    <property type="match status" value="1"/>
</dbReference>
<dbReference type="NCBIfam" id="TIGR00229">
    <property type="entry name" value="sensory_box"/>
    <property type="match status" value="1"/>
</dbReference>
<dbReference type="NCBIfam" id="TIGR00254">
    <property type="entry name" value="GGDEF"/>
    <property type="match status" value="1"/>
</dbReference>
<feature type="transmembrane region" description="Helical" evidence="1">
    <location>
        <begin position="269"/>
        <end position="289"/>
    </location>
</feature>
<dbReference type="InterPro" id="IPR001633">
    <property type="entry name" value="EAL_dom"/>
</dbReference>
<dbReference type="CDD" id="cd01949">
    <property type="entry name" value="GGDEF"/>
    <property type="match status" value="1"/>
</dbReference>
<dbReference type="PROSITE" id="PS50883">
    <property type="entry name" value="EAL"/>
    <property type="match status" value="1"/>
</dbReference>
<dbReference type="Gene3D" id="3.30.70.270">
    <property type="match status" value="1"/>
</dbReference>
<comment type="caution">
    <text evidence="7">The sequence shown here is derived from an EMBL/GenBank/DDBJ whole genome shotgun (WGS) entry which is preliminary data.</text>
</comment>
<feature type="domain" description="PAC" evidence="4">
    <location>
        <begin position="513"/>
        <end position="565"/>
    </location>
</feature>
<dbReference type="SMART" id="SM00267">
    <property type="entry name" value="GGDEF"/>
    <property type="match status" value="1"/>
</dbReference>
<dbReference type="SMART" id="SM00052">
    <property type="entry name" value="EAL"/>
    <property type="match status" value="1"/>
</dbReference>
<evidence type="ECO:0000259" key="6">
    <source>
        <dbReference type="PROSITE" id="PS50887"/>
    </source>
</evidence>